<keyword evidence="1" id="KW-0812">Transmembrane</keyword>
<reference evidence="3" key="1">
    <citation type="submission" date="2018-09" db="EMBL/GenBank/DDBJ databases">
        <title>Complete genome sequence of thermophilic cyanobacteria strain Thermosynechococcus elongatus PKUAC-SCTE542.</title>
        <authorList>
            <person name="Liang Y."/>
            <person name="Tang J."/>
            <person name="Daroch M."/>
        </authorList>
    </citation>
    <scope>NUCLEOTIDE SEQUENCE [LARGE SCALE GENOMIC DNA]</scope>
    <source>
        <strain evidence="3">E542</strain>
    </source>
</reference>
<dbReference type="Proteomes" id="UP000261812">
    <property type="component" value="Chromosome"/>
</dbReference>
<gene>
    <name evidence="2" type="ORF">D3A95_13190</name>
</gene>
<dbReference type="EMBL" id="CP032152">
    <property type="protein sequence ID" value="QLL29891.1"/>
    <property type="molecule type" value="Genomic_DNA"/>
</dbReference>
<keyword evidence="1" id="KW-0472">Membrane</keyword>
<evidence type="ECO:0000313" key="3">
    <source>
        <dbReference type="Proteomes" id="UP000261812"/>
    </source>
</evidence>
<name>A0A7D6INM8_9CYAN</name>
<dbReference type="KEGG" id="tsq:D3A95_13190"/>
<organism evidence="2 3">
    <name type="scientific">Thermosynechococcus sichuanensis E542</name>
    <dbReference type="NCBI Taxonomy" id="2016101"/>
    <lineage>
        <taxon>Bacteria</taxon>
        <taxon>Bacillati</taxon>
        <taxon>Cyanobacteriota</taxon>
        <taxon>Cyanophyceae</taxon>
        <taxon>Acaryochloridales</taxon>
        <taxon>Thermosynechococcaceae</taxon>
        <taxon>Thermosynechococcus</taxon>
        <taxon>Thermosynechococcus sichuanensis</taxon>
    </lineage>
</organism>
<sequence length="53" mass="5896">MLFIILLILLCTVTNLFTEVLILTPLEVLRSIHIPGIVLWGGLILLVAWVIGE</sequence>
<keyword evidence="3" id="KW-1185">Reference proteome</keyword>
<evidence type="ECO:0000313" key="2">
    <source>
        <dbReference type="EMBL" id="QLL29891.1"/>
    </source>
</evidence>
<evidence type="ECO:0000256" key="1">
    <source>
        <dbReference type="SAM" id="Phobius"/>
    </source>
</evidence>
<proteinExistence type="predicted"/>
<accession>A0A7D6INM8</accession>
<dbReference type="RefSeq" id="WP_181496441.1">
    <property type="nucleotide sequence ID" value="NZ_CP032152.1"/>
</dbReference>
<protein>
    <submittedName>
        <fullName evidence="2">Uncharacterized protein</fullName>
    </submittedName>
</protein>
<dbReference type="AlphaFoldDB" id="A0A7D6INM8"/>
<keyword evidence="1" id="KW-1133">Transmembrane helix</keyword>
<feature type="transmembrane region" description="Helical" evidence="1">
    <location>
        <begin position="34"/>
        <end position="52"/>
    </location>
</feature>